<dbReference type="Proteomes" id="UP001614391">
    <property type="component" value="Unassembled WGS sequence"/>
</dbReference>
<dbReference type="Gene3D" id="1.10.30.50">
    <property type="match status" value="1"/>
</dbReference>
<evidence type="ECO:0000259" key="1">
    <source>
        <dbReference type="SMART" id="SM00507"/>
    </source>
</evidence>
<dbReference type="InterPro" id="IPR052892">
    <property type="entry name" value="NA-targeting_endonuclease"/>
</dbReference>
<gene>
    <name evidence="2" type="ORF">ACIGW0_31330</name>
</gene>
<keyword evidence="3" id="KW-1185">Reference proteome</keyword>
<dbReference type="EMBL" id="JBITYT010000023">
    <property type="protein sequence ID" value="MFI9123833.1"/>
    <property type="molecule type" value="Genomic_DNA"/>
</dbReference>
<dbReference type="PANTHER" id="PTHR33877:SF2">
    <property type="entry name" value="OS07G0170200 PROTEIN"/>
    <property type="match status" value="1"/>
</dbReference>
<dbReference type="SMART" id="SM00507">
    <property type="entry name" value="HNHc"/>
    <property type="match status" value="1"/>
</dbReference>
<protein>
    <submittedName>
        <fullName evidence="2">HNH endonuclease</fullName>
    </submittedName>
</protein>
<keyword evidence="2" id="KW-0255">Endonuclease</keyword>
<feature type="domain" description="HNH nuclease" evidence="1">
    <location>
        <begin position="45"/>
        <end position="98"/>
    </location>
</feature>
<dbReference type="InterPro" id="IPR003615">
    <property type="entry name" value="HNH_nuc"/>
</dbReference>
<comment type="caution">
    <text evidence="2">The sequence shown here is derived from an EMBL/GenBank/DDBJ whole genome shotgun (WGS) entry which is preliminary data.</text>
</comment>
<name>A0ABW8D1U7_STRBI</name>
<sequence>MRRAGVGRTVAGISPRAVRAALRPLRPIRPPRRTALPEALSRADVLKRWEELEWWSCVYCDRPFGAKVVAEIDHVRPASRGGSDEWENLVPACRDCNCAKSDRDVTDWLAESAGQREAEGVPSVTGSYR</sequence>
<dbReference type="GO" id="GO:0004519">
    <property type="term" value="F:endonuclease activity"/>
    <property type="evidence" value="ECO:0007669"/>
    <property type="project" value="UniProtKB-KW"/>
</dbReference>
<dbReference type="InterPro" id="IPR002711">
    <property type="entry name" value="HNH"/>
</dbReference>
<evidence type="ECO:0000313" key="2">
    <source>
        <dbReference type="EMBL" id="MFI9123833.1"/>
    </source>
</evidence>
<keyword evidence="2" id="KW-0540">Nuclease</keyword>
<dbReference type="PANTHER" id="PTHR33877">
    <property type="entry name" value="SLL1193 PROTEIN"/>
    <property type="match status" value="1"/>
</dbReference>
<accession>A0ABW8D1U7</accession>
<dbReference type="RefSeq" id="WP_399621593.1">
    <property type="nucleotide sequence ID" value="NZ_JBITYT010000023.1"/>
</dbReference>
<keyword evidence="2" id="KW-0378">Hydrolase</keyword>
<proteinExistence type="predicted"/>
<dbReference type="Pfam" id="PF01844">
    <property type="entry name" value="HNH"/>
    <property type="match status" value="1"/>
</dbReference>
<organism evidence="2 3">
    <name type="scientific">Streptomyces bikiniensis</name>
    <dbReference type="NCBI Taxonomy" id="1896"/>
    <lineage>
        <taxon>Bacteria</taxon>
        <taxon>Bacillati</taxon>
        <taxon>Actinomycetota</taxon>
        <taxon>Actinomycetes</taxon>
        <taxon>Kitasatosporales</taxon>
        <taxon>Streptomycetaceae</taxon>
        <taxon>Streptomyces</taxon>
    </lineage>
</organism>
<reference evidence="2 3" key="1">
    <citation type="submission" date="2024-10" db="EMBL/GenBank/DDBJ databases">
        <title>The Natural Products Discovery Center: Release of the First 8490 Sequenced Strains for Exploring Actinobacteria Biosynthetic Diversity.</title>
        <authorList>
            <person name="Kalkreuter E."/>
            <person name="Kautsar S.A."/>
            <person name="Yang D."/>
            <person name="Bader C.D."/>
            <person name="Teijaro C.N."/>
            <person name="Fluegel L."/>
            <person name="Davis C.M."/>
            <person name="Simpson J.R."/>
            <person name="Lauterbach L."/>
            <person name="Steele A.D."/>
            <person name="Gui C."/>
            <person name="Meng S."/>
            <person name="Li G."/>
            <person name="Viehrig K."/>
            <person name="Ye F."/>
            <person name="Su P."/>
            <person name="Kiefer A.F."/>
            <person name="Nichols A."/>
            <person name="Cepeda A.J."/>
            <person name="Yan W."/>
            <person name="Fan B."/>
            <person name="Jiang Y."/>
            <person name="Adhikari A."/>
            <person name="Zheng C.-J."/>
            <person name="Schuster L."/>
            <person name="Cowan T.M."/>
            <person name="Smanski M.J."/>
            <person name="Chevrette M.G."/>
            <person name="De Carvalho L.P.S."/>
            <person name="Shen B."/>
        </authorList>
    </citation>
    <scope>NUCLEOTIDE SEQUENCE [LARGE SCALE GENOMIC DNA]</scope>
    <source>
        <strain evidence="2 3">NPDC053346</strain>
    </source>
</reference>
<evidence type="ECO:0000313" key="3">
    <source>
        <dbReference type="Proteomes" id="UP001614391"/>
    </source>
</evidence>
<dbReference type="CDD" id="cd00085">
    <property type="entry name" value="HNHc"/>
    <property type="match status" value="1"/>
</dbReference>